<feature type="transmembrane region" description="Helical" evidence="1">
    <location>
        <begin position="40"/>
        <end position="59"/>
    </location>
</feature>
<keyword evidence="1" id="KW-0472">Membrane</keyword>
<proteinExistence type="predicted"/>
<dbReference type="AlphaFoldDB" id="A0AAN0MDQ9"/>
<protein>
    <recommendedName>
        <fullName evidence="2">CBU-0592-like domain-containing protein</fullName>
    </recommendedName>
</protein>
<gene>
    <name evidence="3" type="ORF">AABB31_10190</name>
</gene>
<dbReference type="Pfam" id="PF26604">
    <property type="entry name" value="CBU_0592"/>
    <property type="match status" value="1"/>
</dbReference>
<evidence type="ECO:0000256" key="1">
    <source>
        <dbReference type="SAM" id="Phobius"/>
    </source>
</evidence>
<accession>A0AAN0MDQ9</accession>
<evidence type="ECO:0000313" key="4">
    <source>
        <dbReference type="Proteomes" id="UP001470809"/>
    </source>
</evidence>
<organism evidence="3 4">
    <name type="scientific">Yoonia rhodophyticola</name>
    <dbReference type="NCBI Taxonomy" id="3137370"/>
    <lineage>
        <taxon>Bacteria</taxon>
        <taxon>Pseudomonadati</taxon>
        <taxon>Pseudomonadota</taxon>
        <taxon>Alphaproteobacteria</taxon>
        <taxon>Rhodobacterales</taxon>
        <taxon>Paracoccaceae</taxon>
        <taxon>Yoonia</taxon>
    </lineage>
</organism>
<keyword evidence="1" id="KW-1133">Transmembrane helix</keyword>
<name>A0AAN0MDQ9_9RHOB</name>
<feature type="transmembrane region" description="Helical" evidence="1">
    <location>
        <begin position="65"/>
        <end position="83"/>
    </location>
</feature>
<keyword evidence="1" id="KW-0812">Transmembrane</keyword>
<evidence type="ECO:0000259" key="2">
    <source>
        <dbReference type="Pfam" id="PF26604"/>
    </source>
</evidence>
<feature type="transmembrane region" description="Helical" evidence="1">
    <location>
        <begin position="12"/>
        <end position="33"/>
    </location>
</feature>
<dbReference type="Proteomes" id="UP001470809">
    <property type="component" value="Chromosome"/>
</dbReference>
<reference evidence="3 4" key="2">
    <citation type="submission" date="2024-08" db="EMBL/GenBank/DDBJ databases">
        <title>Phylogenomic analyses of a clade within the roseobacter group suggest taxonomic reassignments of species of the genera Aestuariivita, Citreicella, Loktanella, Nautella, Pelagibaca, Ruegeria, Thalassobius, Thiobacimonas and Tropicibacter, and the proposal o.</title>
        <authorList>
            <person name="Jeon C.O."/>
        </authorList>
    </citation>
    <scope>NUCLEOTIDE SEQUENCE [LARGE SCALE GENOMIC DNA]</scope>
    <source>
        <strain evidence="3 4">SS1-5</strain>
    </source>
</reference>
<dbReference type="EMBL" id="CP151767">
    <property type="protein sequence ID" value="WZU69178.2"/>
    <property type="molecule type" value="Genomic_DNA"/>
</dbReference>
<sequence>MSGFFEIFPPSVLDAIGVAGFGLYVLNYALLTFERVRSDHVAYFATNGAAAAMVLIGLLSSFNLASAMIQIFWIGISALAIFIRLRRPAQADEVATRPHPTTPLLR</sequence>
<dbReference type="KEGG" id="yrh:AABB31_10190"/>
<evidence type="ECO:0000313" key="3">
    <source>
        <dbReference type="EMBL" id="WZU69178.2"/>
    </source>
</evidence>
<dbReference type="RefSeq" id="WP_373635653.1">
    <property type="nucleotide sequence ID" value="NZ_CP151767.2"/>
</dbReference>
<keyword evidence="4" id="KW-1185">Reference proteome</keyword>
<dbReference type="NCBIfam" id="NF047864">
    <property type="entry name" value="CBU_0592_membra"/>
    <property type="match status" value="1"/>
</dbReference>
<reference evidence="4" key="1">
    <citation type="submission" date="2024-04" db="EMBL/GenBank/DDBJ databases">
        <title>Phylogenomic analyses of a clade within the roseobacter group suggest taxonomic reassignments of species of the genera Aestuariivita, Citreicella, Loktanella, Nautella, Pelagibaca, Ruegeria, Thalassobius, Thiobacimonas and Tropicibacter, and the proposal o.</title>
        <authorList>
            <person name="Jeon C.O."/>
        </authorList>
    </citation>
    <scope>NUCLEOTIDE SEQUENCE [LARGE SCALE GENOMIC DNA]</scope>
    <source>
        <strain evidence="4">SS1-5</strain>
    </source>
</reference>
<feature type="domain" description="CBU-0592-like" evidence="2">
    <location>
        <begin position="14"/>
        <end position="87"/>
    </location>
</feature>
<dbReference type="InterPro" id="IPR058058">
    <property type="entry name" value="CBU_0592-like"/>
</dbReference>